<protein>
    <submittedName>
        <fullName evidence="1">Damage-inducible protein DinB</fullName>
    </submittedName>
</protein>
<dbReference type="InterPro" id="IPR034660">
    <property type="entry name" value="DinB/YfiT-like"/>
</dbReference>
<dbReference type="EMBL" id="JAGIOO010000001">
    <property type="protein sequence ID" value="MBP2474534.1"/>
    <property type="molecule type" value="Genomic_DNA"/>
</dbReference>
<sequence length="173" mass="18536">MAMVRDARGEHDALRAFLAEARANVRRSVLGLDHARTVERPTASALTLAGLVKRLATVERNWTGVIRGVHNDQGRPGQELAEGETVEDALAEYAAVAASTDELLDGLDLDREVDLGLLGHPLVVGKVRTVRWVLLHLVSETAQHAGHADLLRESLDGATSFELVAAAGDPLLT</sequence>
<accession>A0ABS5AEB5</accession>
<reference evidence="1 2" key="1">
    <citation type="submission" date="2021-03" db="EMBL/GenBank/DDBJ databases">
        <title>Sequencing the genomes of 1000 actinobacteria strains.</title>
        <authorList>
            <person name="Klenk H.-P."/>
        </authorList>
    </citation>
    <scope>NUCLEOTIDE SEQUENCE [LARGE SCALE GENOMIC DNA]</scope>
    <source>
        <strain evidence="1 2">DSM 44580</strain>
    </source>
</reference>
<keyword evidence="2" id="KW-1185">Reference proteome</keyword>
<comment type="caution">
    <text evidence="1">The sequence shown here is derived from an EMBL/GenBank/DDBJ whole genome shotgun (WGS) entry which is preliminary data.</text>
</comment>
<evidence type="ECO:0000313" key="2">
    <source>
        <dbReference type="Proteomes" id="UP001519363"/>
    </source>
</evidence>
<proteinExistence type="predicted"/>
<dbReference type="RefSeq" id="WP_086783370.1">
    <property type="nucleotide sequence ID" value="NZ_JAGIOO010000001.1"/>
</dbReference>
<dbReference type="Proteomes" id="UP001519363">
    <property type="component" value="Unassembled WGS sequence"/>
</dbReference>
<organism evidence="1 2">
    <name type="scientific">Crossiella equi</name>
    <dbReference type="NCBI Taxonomy" id="130796"/>
    <lineage>
        <taxon>Bacteria</taxon>
        <taxon>Bacillati</taxon>
        <taxon>Actinomycetota</taxon>
        <taxon>Actinomycetes</taxon>
        <taxon>Pseudonocardiales</taxon>
        <taxon>Pseudonocardiaceae</taxon>
        <taxon>Crossiella</taxon>
    </lineage>
</organism>
<dbReference type="SUPFAM" id="SSF109854">
    <property type="entry name" value="DinB/YfiT-like putative metalloenzymes"/>
    <property type="match status" value="1"/>
</dbReference>
<gene>
    <name evidence="1" type="ORF">JOF53_003406</name>
</gene>
<name>A0ABS5AEB5_9PSEU</name>
<dbReference type="InterPro" id="IPR007061">
    <property type="entry name" value="MST-like"/>
</dbReference>
<dbReference type="Gene3D" id="1.20.120.450">
    <property type="entry name" value="dinb family like domain"/>
    <property type="match status" value="1"/>
</dbReference>
<evidence type="ECO:0000313" key="1">
    <source>
        <dbReference type="EMBL" id="MBP2474534.1"/>
    </source>
</evidence>
<dbReference type="Pfam" id="PF04978">
    <property type="entry name" value="MST"/>
    <property type="match status" value="1"/>
</dbReference>